<proteinExistence type="predicted"/>
<dbReference type="Proteomes" id="UP000996601">
    <property type="component" value="Unassembled WGS sequence"/>
</dbReference>
<organism evidence="1 2">
    <name type="scientific">Shinella lacus</name>
    <dbReference type="NCBI Taxonomy" id="2654216"/>
    <lineage>
        <taxon>Bacteria</taxon>
        <taxon>Pseudomonadati</taxon>
        <taxon>Pseudomonadota</taxon>
        <taxon>Alphaproteobacteria</taxon>
        <taxon>Hyphomicrobiales</taxon>
        <taxon>Rhizobiaceae</taxon>
        <taxon>Shinella</taxon>
    </lineage>
</organism>
<protein>
    <submittedName>
        <fullName evidence="1">Uncharacterized protein</fullName>
    </submittedName>
</protein>
<reference evidence="1" key="1">
    <citation type="submission" date="2021-07" db="EMBL/GenBank/DDBJ databases">
        <title>Shinella sp. nov., a novel member of the genus Shinella from water.</title>
        <authorList>
            <person name="Deng Y."/>
        </authorList>
    </citation>
    <scope>NUCLEOTIDE SEQUENCE</scope>
    <source>
        <strain evidence="1">CPCC 100929</strain>
    </source>
</reference>
<gene>
    <name evidence="1" type="ORF">GB927_010815</name>
</gene>
<comment type="caution">
    <text evidence="1">The sequence shown here is derived from an EMBL/GenBank/DDBJ whole genome shotgun (WGS) entry which is preliminary data.</text>
</comment>
<sequence length="91" mass="10203">MEQARFRIVGGTDINPPDRTLPTAEDVLREARRRLAAGDNDPHRLRALANGRPVPSATRYRMMQIEFVASTLSALRPIPADFADDRYWPGG</sequence>
<evidence type="ECO:0000313" key="1">
    <source>
        <dbReference type="EMBL" id="MCQ4630532.1"/>
    </source>
</evidence>
<dbReference type="RefSeq" id="WP_256116812.1">
    <property type="nucleotide sequence ID" value="NZ_WHSB02000003.1"/>
</dbReference>
<accession>A0ABT1R5T2</accession>
<dbReference type="EMBL" id="WHSB02000003">
    <property type="protein sequence ID" value="MCQ4630532.1"/>
    <property type="molecule type" value="Genomic_DNA"/>
</dbReference>
<keyword evidence="2" id="KW-1185">Reference proteome</keyword>
<evidence type="ECO:0000313" key="2">
    <source>
        <dbReference type="Proteomes" id="UP000996601"/>
    </source>
</evidence>
<name>A0ABT1R5T2_9HYPH</name>